<dbReference type="SUPFAM" id="SSF69318">
    <property type="entry name" value="Integrin alpha N-terminal domain"/>
    <property type="match status" value="1"/>
</dbReference>
<dbReference type="EMBL" id="UINC01017954">
    <property type="protein sequence ID" value="SVA74969.1"/>
    <property type="molecule type" value="Genomic_DNA"/>
</dbReference>
<dbReference type="Gene3D" id="2.130.10.130">
    <property type="entry name" value="Integrin alpha, N-terminal"/>
    <property type="match status" value="2"/>
</dbReference>
<dbReference type="PANTHER" id="PTHR44103:SF1">
    <property type="entry name" value="PROPROTEIN CONVERTASE P"/>
    <property type="match status" value="1"/>
</dbReference>
<dbReference type="PROSITE" id="PS51257">
    <property type="entry name" value="PROKAR_LIPOPROTEIN"/>
    <property type="match status" value="1"/>
</dbReference>
<dbReference type="Pfam" id="PF22301">
    <property type="entry name" value="AUDH_beta_propeller"/>
    <property type="match status" value="1"/>
</dbReference>
<feature type="domain" description="Aldos-2-ulose dehydratase beta-propeller" evidence="2">
    <location>
        <begin position="126"/>
        <end position="304"/>
    </location>
</feature>
<gene>
    <name evidence="3" type="ORF">METZ01_LOCUS127823</name>
</gene>
<dbReference type="Pfam" id="PF13517">
    <property type="entry name" value="FG-GAP_3"/>
    <property type="match status" value="2"/>
</dbReference>
<reference evidence="3" key="1">
    <citation type="submission" date="2018-05" db="EMBL/GenBank/DDBJ databases">
        <authorList>
            <person name="Lanie J.A."/>
            <person name="Ng W.-L."/>
            <person name="Kazmierczak K.M."/>
            <person name="Andrzejewski T.M."/>
            <person name="Davidsen T.M."/>
            <person name="Wayne K.J."/>
            <person name="Tettelin H."/>
            <person name="Glass J.I."/>
            <person name="Rusch D."/>
            <person name="Podicherti R."/>
            <person name="Tsui H.-C.T."/>
            <person name="Winkler M.E."/>
        </authorList>
    </citation>
    <scope>NUCLEOTIDE SEQUENCE</scope>
</reference>
<dbReference type="InterPro" id="IPR054583">
    <property type="entry name" value="Beta-prop_AUDH"/>
</dbReference>
<keyword evidence="1" id="KW-0732">Signal</keyword>
<dbReference type="PANTHER" id="PTHR44103">
    <property type="entry name" value="PROPROTEIN CONVERTASE P"/>
    <property type="match status" value="1"/>
</dbReference>
<proteinExistence type="predicted"/>
<organism evidence="3">
    <name type="scientific">marine metagenome</name>
    <dbReference type="NCBI Taxonomy" id="408172"/>
    <lineage>
        <taxon>unclassified sequences</taxon>
        <taxon>metagenomes</taxon>
        <taxon>ecological metagenomes</taxon>
    </lineage>
</organism>
<evidence type="ECO:0000259" key="2">
    <source>
        <dbReference type="Pfam" id="PF22301"/>
    </source>
</evidence>
<dbReference type="AlphaFoldDB" id="A0A381YD15"/>
<evidence type="ECO:0000256" key="1">
    <source>
        <dbReference type="ARBA" id="ARBA00022729"/>
    </source>
</evidence>
<protein>
    <recommendedName>
        <fullName evidence="2">Aldos-2-ulose dehydratase beta-propeller domain-containing protein</fullName>
    </recommendedName>
</protein>
<evidence type="ECO:0000313" key="3">
    <source>
        <dbReference type="EMBL" id="SVA74969.1"/>
    </source>
</evidence>
<name>A0A381YD15_9ZZZZ</name>
<dbReference type="InterPro" id="IPR013517">
    <property type="entry name" value="FG-GAP"/>
</dbReference>
<sequence length="407" mass="44628">MDNSSKIWIIVRFRVAIMFGALLTACQVADAQRDFISFERIVLDDQMLGGYGVEVADVDRDGLADVIALATNPAQLNWYKNPGWEKYPIRTATQANIDVASHDVDNDGDIDLALASSFRLDASTEGGLIHWLENPGDPILNQEWQLHYIDEIPASHRIKWGDLNGDEKKELINLPIIGIGASQPEYDVDSQLKAYSIPSNLSVDRWQGIVLDDSLQLSHGMSVTDWDEDGRQDILTASFYGVHLFQLATRGQSVARTWLGVGKQGAERPAIGSSEVGEGVIAGGRRYIATIEPWHGNEVVVYTKGESTLWDRTVIDDQIANGHGLLVADLNNDNIDEIIAGGRSQPYQLAIYHRPENSSLWQRIGLDEGGIAVSGLAVNDLNGDGYLDIVAIGSGTGNVIYYENIGR</sequence>
<accession>A0A381YD15</accession>
<dbReference type="InterPro" id="IPR028994">
    <property type="entry name" value="Integrin_alpha_N"/>
</dbReference>